<dbReference type="InterPro" id="IPR047335">
    <property type="entry name" value="RUFY1-3"/>
</dbReference>
<evidence type="ECO:0000256" key="1">
    <source>
        <dbReference type="ARBA" id="ARBA00023054"/>
    </source>
</evidence>
<reference evidence="5" key="1">
    <citation type="submission" date="2011-02" db="EMBL/GenBank/DDBJ databases">
        <title>The Genome Sequence of Capsaspora owczarzaki ATCC 30864.</title>
        <authorList>
            <person name="Russ C."/>
            <person name="Cuomo C."/>
            <person name="Burger G."/>
            <person name="Gray M.W."/>
            <person name="Holland P.W.H."/>
            <person name="King N."/>
            <person name="Lang F.B.F."/>
            <person name="Roger A.J."/>
            <person name="Ruiz-Trillo I."/>
            <person name="Young S.K."/>
            <person name="Zeng Q."/>
            <person name="Gargeya S."/>
            <person name="Alvarado L."/>
            <person name="Berlin A."/>
            <person name="Chapman S.B."/>
            <person name="Chen Z."/>
            <person name="Freedman E."/>
            <person name="Gellesch M."/>
            <person name="Goldberg J."/>
            <person name="Griggs A."/>
            <person name="Gujja S."/>
            <person name="Heilman E."/>
            <person name="Heiman D."/>
            <person name="Howarth C."/>
            <person name="Mehta T."/>
            <person name="Neiman D."/>
            <person name="Pearson M."/>
            <person name="Roberts A."/>
            <person name="Saif S."/>
            <person name="Shea T."/>
            <person name="Shenoy N."/>
            <person name="Sisk P."/>
            <person name="Stolte C."/>
            <person name="Sykes S."/>
            <person name="White J."/>
            <person name="Yandava C."/>
            <person name="Haas B."/>
            <person name="Nusbaum C."/>
            <person name="Birren B."/>
        </authorList>
    </citation>
    <scope>NUCLEOTIDE SEQUENCE</scope>
    <source>
        <strain evidence="5">ATCC 30864</strain>
    </source>
</reference>
<evidence type="ECO:0000256" key="2">
    <source>
        <dbReference type="SAM" id="MobiDB-lite"/>
    </source>
</evidence>
<organism evidence="4 5">
    <name type="scientific">Capsaspora owczarzaki (strain ATCC 30864)</name>
    <dbReference type="NCBI Taxonomy" id="595528"/>
    <lineage>
        <taxon>Eukaryota</taxon>
        <taxon>Filasterea</taxon>
        <taxon>Capsaspora</taxon>
    </lineage>
</organism>
<gene>
    <name evidence="4" type="ORF">CAOG_000866</name>
</gene>
<name>A0A0D2WJ95_CAPO3</name>
<keyword evidence="1" id="KW-0175">Coiled coil</keyword>
<dbReference type="OrthoDB" id="79871at2759"/>
<dbReference type="PANTHER" id="PTHR45956:SF6">
    <property type="entry name" value="RUN DOMAIN-CONTAINING PROTEIN"/>
    <property type="match status" value="1"/>
</dbReference>
<evidence type="ECO:0000313" key="4">
    <source>
        <dbReference type="EMBL" id="KJE89388.1"/>
    </source>
</evidence>
<dbReference type="PANTHER" id="PTHR45956">
    <property type="entry name" value="RUN AND FYVE DOMAIN-CONTAINING PROTEIN 2-LIKE PROTEIN"/>
    <property type="match status" value="1"/>
</dbReference>
<dbReference type="EMBL" id="KE346360">
    <property type="protein sequence ID" value="KJE89388.1"/>
    <property type="molecule type" value="Genomic_DNA"/>
</dbReference>
<sequence>MNIEQEDILSDRLIDALNTSISSAAAGPAVLGQHGSQSSLTALGPTPPPLASPYHQQHGHGQGHPRHDAGSPLSSLSSRGAAARAANGASPYSTSNSSFTSSPASTSPTLTPDMTSLQQQQQQQQQQQHGYSEPFAPLSPAGRTHAAAMSMSLGLAPPSSSTALVSTALNLTSVDEYGRAVAEAARLVDRRNLLAAFKASVQSVLSHAAHNGSSLDDTSIGVQQFCLILEKILYHGLKPPKKGWISSRHCEFWDVLELAAADNRRKSALVVSRLRPVVTAIESYCKSPRGKSRVFIRMALMEKRLAEYLQFVLQNPERLGEYYEREALLRGEEESLLIIGSLVGLNVIDFIFCIKGTQMDDPTEQPIDFGTLLLMTASTRTDSALEDAKQSEQRFPVSYALILVAAVCWAVFGNERTQHCSLAHLLSHPLQQIGVEKSTGFSSDIGSQSSATSVLFHCGLFFRDRAVYSYIASCSRSQSRRATCANRCAAETNAGLARAKVVY</sequence>
<evidence type="ECO:0000313" key="5">
    <source>
        <dbReference type="Proteomes" id="UP000008743"/>
    </source>
</evidence>
<dbReference type="InterPro" id="IPR004012">
    <property type="entry name" value="Run_dom"/>
</dbReference>
<feature type="domain" description="RUN" evidence="3">
    <location>
        <begin position="216"/>
        <end position="357"/>
    </location>
</feature>
<keyword evidence="5" id="KW-1185">Reference proteome</keyword>
<dbReference type="SUPFAM" id="SSF140741">
    <property type="entry name" value="RUN domain-like"/>
    <property type="match status" value="1"/>
</dbReference>
<feature type="compositionally biased region" description="Low complexity" evidence="2">
    <location>
        <begin position="70"/>
        <end position="128"/>
    </location>
</feature>
<dbReference type="Gene3D" id="1.20.58.900">
    <property type="match status" value="1"/>
</dbReference>
<accession>A0A0D2WJ95</accession>
<proteinExistence type="predicted"/>
<evidence type="ECO:0000259" key="3">
    <source>
        <dbReference type="PROSITE" id="PS50826"/>
    </source>
</evidence>
<dbReference type="PROSITE" id="PS50826">
    <property type="entry name" value="RUN"/>
    <property type="match status" value="1"/>
</dbReference>
<dbReference type="Pfam" id="PF02759">
    <property type="entry name" value="RUN"/>
    <property type="match status" value="1"/>
</dbReference>
<dbReference type="InterPro" id="IPR037213">
    <property type="entry name" value="Run_dom_sf"/>
</dbReference>
<protein>
    <recommendedName>
        <fullName evidence="3">RUN domain-containing protein</fullName>
    </recommendedName>
</protein>
<dbReference type="AlphaFoldDB" id="A0A0D2WJ95"/>
<dbReference type="SMART" id="SM00593">
    <property type="entry name" value="RUN"/>
    <property type="match status" value="1"/>
</dbReference>
<feature type="region of interest" description="Disordered" evidence="2">
    <location>
        <begin position="29"/>
        <end position="143"/>
    </location>
</feature>
<dbReference type="Proteomes" id="UP000008743">
    <property type="component" value="Unassembled WGS sequence"/>
</dbReference>